<dbReference type="InterPro" id="IPR036097">
    <property type="entry name" value="HisK_dim/P_sf"/>
</dbReference>
<comment type="caution">
    <text evidence="6">The sequence shown here is derived from an EMBL/GenBank/DDBJ whole genome shotgun (WGS) entry which is preliminary data.</text>
</comment>
<dbReference type="SUPFAM" id="SSF47384">
    <property type="entry name" value="Homodimeric domain of signal transducing histidine kinase"/>
    <property type="match status" value="1"/>
</dbReference>
<keyword evidence="3" id="KW-0418">Kinase</keyword>
<protein>
    <recommendedName>
        <fullName evidence="2">histidine kinase</fullName>
        <ecNumber evidence="2">2.7.13.3</ecNumber>
    </recommendedName>
</protein>
<proteinExistence type="predicted"/>
<keyword evidence="5" id="KW-0175">Coiled coil</keyword>
<evidence type="ECO:0000256" key="2">
    <source>
        <dbReference type="ARBA" id="ARBA00012438"/>
    </source>
</evidence>
<comment type="catalytic activity">
    <reaction evidence="1">
        <text>ATP + protein L-histidine = ADP + protein N-phospho-L-histidine.</text>
        <dbReference type="EC" id="2.7.13.3"/>
    </reaction>
</comment>
<accession>A0ABS1TKD2</accession>
<sequence length="106" mass="12116">MTVLERPLSREALNITLEAAARNRAWQYVVKEQMLSLELQNNQLEDKVRERTRALHAETDERKRYEGALNEARRLEAIGRLTAGVAHDFNNLLQVIAGACELLPYA</sequence>
<organism evidence="6 7">
    <name type="scientific">Neobacillus paridis</name>
    <dbReference type="NCBI Taxonomy" id="2803862"/>
    <lineage>
        <taxon>Bacteria</taxon>
        <taxon>Bacillati</taxon>
        <taxon>Bacillota</taxon>
        <taxon>Bacilli</taxon>
        <taxon>Bacillales</taxon>
        <taxon>Bacillaceae</taxon>
        <taxon>Neobacillus</taxon>
    </lineage>
</organism>
<name>A0ABS1TKD2_9BACI</name>
<evidence type="ECO:0000256" key="4">
    <source>
        <dbReference type="ARBA" id="ARBA00023012"/>
    </source>
</evidence>
<evidence type="ECO:0000313" key="6">
    <source>
        <dbReference type="EMBL" id="MBL4951774.1"/>
    </source>
</evidence>
<keyword evidence="3" id="KW-0808">Transferase</keyword>
<keyword evidence="7" id="KW-1185">Reference proteome</keyword>
<keyword evidence="4" id="KW-0902">Two-component regulatory system</keyword>
<evidence type="ECO:0000256" key="5">
    <source>
        <dbReference type="SAM" id="Coils"/>
    </source>
</evidence>
<feature type="non-terminal residue" evidence="6">
    <location>
        <position position="106"/>
    </location>
</feature>
<feature type="coiled-coil region" evidence="5">
    <location>
        <begin position="34"/>
        <end position="75"/>
    </location>
</feature>
<dbReference type="EC" id="2.7.13.3" evidence="2"/>
<dbReference type="Gene3D" id="1.10.287.130">
    <property type="match status" value="1"/>
</dbReference>
<gene>
    <name evidence="6" type="ORF">JK635_05915</name>
</gene>
<evidence type="ECO:0000256" key="3">
    <source>
        <dbReference type="ARBA" id="ARBA00022777"/>
    </source>
</evidence>
<reference evidence="6 7" key="1">
    <citation type="submission" date="2021-01" db="EMBL/GenBank/DDBJ databases">
        <title>Genome public.</title>
        <authorList>
            <person name="Liu C."/>
            <person name="Sun Q."/>
        </authorList>
    </citation>
    <scope>NUCLEOTIDE SEQUENCE [LARGE SCALE GENOMIC DNA]</scope>
    <source>
        <strain evidence="6 7">YIM B02564</strain>
    </source>
</reference>
<evidence type="ECO:0000313" key="7">
    <source>
        <dbReference type="Proteomes" id="UP000623967"/>
    </source>
</evidence>
<dbReference type="Proteomes" id="UP000623967">
    <property type="component" value="Unassembled WGS sequence"/>
</dbReference>
<dbReference type="EMBL" id="JAESWB010000075">
    <property type="protein sequence ID" value="MBL4951774.1"/>
    <property type="molecule type" value="Genomic_DNA"/>
</dbReference>
<evidence type="ECO:0000256" key="1">
    <source>
        <dbReference type="ARBA" id="ARBA00000085"/>
    </source>
</evidence>